<comment type="catalytic activity">
    <reaction evidence="9">
        <text>L-lysyl-[histone] + acetyl-CoA = N(6)-acetyl-L-lysyl-[histone] + CoA + H(+)</text>
        <dbReference type="Rhea" id="RHEA:21992"/>
        <dbReference type="Rhea" id="RHEA-COMP:9845"/>
        <dbReference type="Rhea" id="RHEA-COMP:11338"/>
        <dbReference type="ChEBI" id="CHEBI:15378"/>
        <dbReference type="ChEBI" id="CHEBI:29969"/>
        <dbReference type="ChEBI" id="CHEBI:57287"/>
        <dbReference type="ChEBI" id="CHEBI:57288"/>
        <dbReference type="ChEBI" id="CHEBI:61930"/>
        <dbReference type="EC" id="2.3.1.48"/>
    </reaction>
    <physiologicalReaction direction="left-to-right" evidence="9">
        <dbReference type="Rhea" id="RHEA:21993"/>
    </physiologicalReaction>
</comment>
<dbReference type="PROSITE" id="PS51728">
    <property type="entry name" value="RTT109_HAT"/>
    <property type="match status" value="1"/>
</dbReference>
<protein>
    <recommendedName>
        <fullName evidence="2">histone acetyltransferase</fullName>
        <ecNumber evidence="2">2.3.1.48</ecNumber>
    </recommendedName>
</protein>
<evidence type="ECO:0000256" key="8">
    <source>
        <dbReference type="ARBA" id="ARBA00023242"/>
    </source>
</evidence>
<keyword evidence="8" id="KW-0539">Nucleus</keyword>
<dbReference type="GO" id="GO:0006355">
    <property type="term" value="P:regulation of DNA-templated transcription"/>
    <property type="evidence" value="ECO:0007669"/>
    <property type="project" value="InterPro"/>
</dbReference>
<evidence type="ECO:0000256" key="7">
    <source>
        <dbReference type="ARBA" id="ARBA00023163"/>
    </source>
</evidence>
<evidence type="ECO:0000256" key="4">
    <source>
        <dbReference type="ARBA" id="ARBA00022763"/>
    </source>
</evidence>
<dbReference type="GO" id="GO:0005634">
    <property type="term" value="C:nucleus"/>
    <property type="evidence" value="ECO:0007669"/>
    <property type="project" value="UniProtKB-SubCell"/>
</dbReference>
<keyword evidence="4" id="KW-0227">DNA damage</keyword>
<organism evidence="11 12">
    <name type="scientific">Cronartium quercuum f. sp. fusiforme G11</name>
    <dbReference type="NCBI Taxonomy" id="708437"/>
    <lineage>
        <taxon>Eukaryota</taxon>
        <taxon>Fungi</taxon>
        <taxon>Dikarya</taxon>
        <taxon>Basidiomycota</taxon>
        <taxon>Pucciniomycotina</taxon>
        <taxon>Pucciniomycetes</taxon>
        <taxon>Pucciniales</taxon>
        <taxon>Coleosporiaceae</taxon>
        <taxon>Cronartium</taxon>
    </lineage>
</organism>
<dbReference type="InterPro" id="IPR013178">
    <property type="entry name" value="Histone_AcTrfase_Rtt109/CBP"/>
</dbReference>
<dbReference type="PANTHER" id="PTHR31571">
    <property type="entry name" value="ALTERED INHERITANCE OF MITOCHONDRIA PROTEIN 6"/>
    <property type="match status" value="1"/>
</dbReference>
<proteinExistence type="predicted"/>
<keyword evidence="12" id="KW-1185">Reference proteome</keyword>
<dbReference type="Pfam" id="PF08214">
    <property type="entry name" value="HAT_KAT11"/>
    <property type="match status" value="1"/>
</dbReference>
<evidence type="ECO:0000256" key="2">
    <source>
        <dbReference type="ARBA" id="ARBA00013184"/>
    </source>
</evidence>
<comment type="subcellular location">
    <subcellularLocation>
        <location evidence="1">Nucleus</location>
    </subcellularLocation>
</comment>
<evidence type="ECO:0000313" key="11">
    <source>
        <dbReference type="EMBL" id="KAG0145483.1"/>
    </source>
</evidence>
<keyword evidence="5" id="KW-0007">Acetylation</keyword>
<dbReference type="EMBL" id="MU167275">
    <property type="protein sequence ID" value="KAG0145483.1"/>
    <property type="molecule type" value="Genomic_DNA"/>
</dbReference>
<dbReference type="InterPro" id="IPR016849">
    <property type="entry name" value="Rtt109"/>
</dbReference>
<accession>A0A9P6NGD4</accession>
<sequence>METIQEHSSPNLHQSLLNSLSKLKTEPNQARKLILTTVRSKAYHTHSLFPHATHPNQIVLKTDYLVHLAERIPDYLSEINHQSSLPVPIFALEASLYTLPTAHSALLYISKVDSTGLGINPVPATILTEAFISYFFNHPPRSIESIRVHIFARAAREGQYLFPGSASNVIGGKGDGVPKMSHNHILRGKRILDDQQLIKWWKTLLSKPIQNNQSEIQRFYILPGFDKDESLSILPDDHSNSNWNYGHSYHHLPPIFSIKQLGDLIPALPDDPKARFLQTLSRSSANPAGEPGDWDDAIEDRSLTSLEIDRLRERKFLNQINVDEFWERMGGRQECCDGRVSAFFVIFGSNLRKGVIGNDNNKKVNEMGVNKDIKAEEMSANDLIQETTTSNTISEKKSDEEVLKSETSSIKDTKTSSAVSRNVWVTLWSKFHNVDYSRLHKSSIGYQSWIESVKACVGNMINQIHTEIEVDNPSNNKRNDVNQIEERPVTILQLYCGEPVKK</sequence>
<dbReference type="EC" id="2.3.1.48" evidence="2"/>
<evidence type="ECO:0000256" key="10">
    <source>
        <dbReference type="SAM" id="MobiDB-lite"/>
    </source>
</evidence>
<dbReference type="InterPro" id="IPR051236">
    <property type="entry name" value="HAT_RTT109-like"/>
</dbReference>
<dbReference type="AlphaFoldDB" id="A0A9P6NGD4"/>
<dbReference type="PANTHER" id="PTHR31571:SF2">
    <property type="entry name" value="HISTONE ACETYLTRANSFERASE RTT109"/>
    <property type="match status" value="1"/>
</dbReference>
<dbReference type="OrthoDB" id="3361892at2759"/>
<keyword evidence="6" id="KW-0805">Transcription regulation</keyword>
<dbReference type="SMART" id="SM01250">
    <property type="entry name" value="KAT11"/>
    <property type="match status" value="1"/>
</dbReference>
<evidence type="ECO:0000256" key="6">
    <source>
        <dbReference type="ARBA" id="ARBA00023015"/>
    </source>
</evidence>
<name>A0A9P6NGD4_9BASI</name>
<feature type="compositionally biased region" description="Basic and acidic residues" evidence="10">
    <location>
        <begin position="394"/>
        <end position="411"/>
    </location>
</feature>
<dbReference type="Proteomes" id="UP000886653">
    <property type="component" value="Unassembled WGS sequence"/>
</dbReference>
<reference evidence="11" key="1">
    <citation type="submission" date="2013-11" db="EMBL/GenBank/DDBJ databases">
        <title>Genome sequence of the fusiform rust pathogen reveals effectors for host alternation and coevolution with pine.</title>
        <authorList>
            <consortium name="DOE Joint Genome Institute"/>
            <person name="Smith K."/>
            <person name="Pendleton A."/>
            <person name="Kubisiak T."/>
            <person name="Anderson C."/>
            <person name="Salamov A."/>
            <person name="Aerts A."/>
            <person name="Riley R."/>
            <person name="Clum A."/>
            <person name="Lindquist E."/>
            <person name="Ence D."/>
            <person name="Campbell M."/>
            <person name="Kronenberg Z."/>
            <person name="Feau N."/>
            <person name="Dhillon B."/>
            <person name="Hamelin R."/>
            <person name="Burleigh J."/>
            <person name="Smith J."/>
            <person name="Yandell M."/>
            <person name="Nelson C."/>
            <person name="Grigoriev I."/>
            <person name="Davis J."/>
        </authorList>
    </citation>
    <scope>NUCLEOTIDE SEQUENCE</scope>
    <source>
        <strain evidence="11">G11</strain>
    </source>
</reference>
<evidence type="ECO:0000256" key="5">
    <source>
        <dbReference type="ARBA" id="ARBA00022990"/>
    </source>
</evidence>
<keyword evidence="3" id="KW-0808">Transferase</keyword>
<dbReference type="GO" id="GO:0006974">
    <property type="term" value="P:DNA damage response"/>
    <property type="evidence" value="ECO:0007669"/>
    <property type="project" value="UniProtKB-KW"/>
</dbReference>
<gene>
    <name evidence="11" type="ORF">CROQUDRAFT_658530</name>
</gene>
<keyword evidence="7" id="KW-0804">Transcription</keyword>
<comment type="caution">
    <text evidence="11">The sequence shown here is derived from an EMBL/GenBank/DDBJ whole genome shotgun (WGS) entry which is preliminary data.</text>
</comment>
<evidence type="ECO:0000256" key="1">
    <source>
        <dbReference type="ARBA" id="ARBA00004123"/>
    </source>
</evidence>
<evidence type="ECO:0000256" key="3">
    <source>
        <dbReference type="ARBA" id="ARBA00022679"/>
    </source>
</evidence>
<evidence type="ECO:0000313" key="12">
    <source>
        <dbReference type="Proteomes" id="UP000886653"/>
    </source>
</evidence>
<dbReference type="GO" id="GO:0032931">
    <property type="term" value="F:histone H3K56 acetyltransferase activity"/>
    <property type="evidence" value="ECO:0007669"/>
    <property type="project" value="TreeGrafter"/>
</dbReference>
<feature type="region of interest" description="Disordered" evidence="10">
    <location>
        <begin position="391"/>
        <end position="411"/>
    </location>
</feature>
<evidence type="ECO:0000256" key="9">
    <source>
        <dbReference type="ARBA" id="ARBA00048940"/>
    </source>
</evidence>